<feature type="transmembrane region" description="Helical" evidence="1">
    <location>
        <begin position="43"/>
        <end position="69"/>
    </location>
</feature>
<proteinExistence type="predicted"/>
<dbReference type="EMBL" id="FQZH01000001">
    <property type="protein sequence ID" value="SHI94800.1"/>
    <property type="molecule type" value="Genomic_DNA"/>
</dbReference>
<keyword evidence="1" id="KW-0812">Transmembrane</keyword>
<feature type="transmembrane region" description="Helical" evidence="1">
    <location>
        <begin position="135"/>
        <end position="153"/>
    </location>
</feature>
<evidence type="ECO:0008006" key="4">
    <source>
        <dbReference type="Google" id="ProtNLM"/>
    </source>
</evidence>
<keyword evidence="3" id="KW-1185">Reference proteome</keyword>
<feature type="transmembrane region" description="Helical" evidence="1">
    <location>
        <begin position="81"/>
        <end position="97"/>
    </location>
</feature>
<accession>A0A1M6FAS9</accession>
<keyword evidence="1" id="KW-1133">Transmembrane helix</keyword>
<evidence type="ECO:0000313" key="2">
    <source>
        <dbReference type="EMBL" id="SHI94800.1"/>
    </source>
</evidence>
<dbReference type="Proteomes" id="UP000184232">
    <property type="component" value="Unassembled WGS sequence"/>
</dbReference>
<dbReference type="OrthoDB" id="9786064at2"/>
<feature type="transmembrane region" description="Helical" evidence="1">
    <location>
        <begin position="109"/>
        <end position="128"/>
    </location>
</feature>
<gene>
    <name evidence="2" type="ORF">SAMN05444337_1174</name>
</gene>
<dbReference type="RefSeq" id="WP_072782885.1">
    <property type="nucleotide sequence ID" value="NZ_CP045292.1"/>
</dbReference>
<protein>
    <recommendedName>
        <fullName evidence="4">PAP2 superfamily protein</fullName>
    </recommendedName>
</protein>
<dbReference type="AlphaFoldDB" id="A0A1M6FAS9"/>
<keyword evidence="1" id="KW-0472">Membrane</keyword>
<reference evidence="3" key="1">
    <citation type="submission" date="2016-11" db="EMBL/GenBank/DDBJ databases">
        <authorList>
            <person name="Varghese N."/>
            <person name="Submissions S."/>
        </authorList>
    </citation>
    <scope>NUCLEOTIDE SEQUENCE [LARGE SCALE GENOMIC DNA]</scope>
    <source>
        <strain evidence="3">DSM 22807</strain>
    </source>
</reference>
<sequence length="204" mass="23381">MKSNSFLPIFSYIFHPIFITLYGTLYFFLVAPHTAPERLQYLILIQVSILTLLMPLALYFLFISLGIVTSFTEASIKERKIPVLIQSFLFFALLYIVRENNTIPELFYFYTGGFFSAVLAFIAILLKYKASLHMIGITSLACFVYAVAVYHQLPYLNMVAFAIVCMGLVASSRLYMKSHTMPELFVGFLIGLLPQYFIWKDLVL</sequence>
<feature type="transmembrane region" description="Helical" evidence="1">
    <location>
        <begin position="183"/>
        <end position="199"/>
    </location>
</feature>
<name>A0A1M6FAS9_9FLAO</name>
<feature type="transmembrane region" description="Helical" evidence="1">
    <location>
        <begin position="12"/>
        <end position="31"/>
    </location>
</feature>
<feature type="transmembrane region" description="Helical" evidence="1">
    <location>
        <begin position="159"/>
        <end position="176"/>
    </location>
</feature>
<organism evidence="2 3">
    <name type="scientific">Flavobacterium haoranii</name>
    <dbReference type="NCBI Taxonomy" id="683124"/>
    <lineage>
        <taxon>Bacteria</taxon>
        <taxon>Pseudomonadati</taxon>
        <taxon>Bacteroidota</taxon>
        <taxon>Flavobacteriia</taxon>
        <taxon>Flavobacteriales</taxon>
        <taxon>Flavobacteriaceae</taxon>
        <taxon>Flavobacterium</taxon>
    </lineage>
</organism>
<evidence type="ECO:0000313" key="3">
    <source>
        <dbReference type="Proteomes" id="UP000184232"/>
    </source>
</evidence>
<evidence type="ECO:0000256" key="1">
    <source>
        <dbReference type="SAM" id="Phobius"/>
    </source>
</evidence>
<dbReference type="STRING" id="683124.SAMN05444337_1174"/>